<evidence type="ECO:0000313" key="1">
    <source>
        <dbReference type="EMBL" id="LAB25850.1"/>
    </source>
</evidence>
<reference evidence="1" key="2">
    <citation type="submission" date="2017-11" db="EMBL/GenBank/DDBJ databases">
        <title>Coralsnake Venomics: Analyses of Venom Gland Transcriptomes and Proteomes of Six Brazilian Taxa.</title>
        <authorList>
            <person name="Aird S.D."/>
            <person name="Jorge da Silva N."/>
            <person name="Qiu L."/>
            <person name="Villar-Briones A."/>
            <person name="Aparecida-Saddi V."/>
            <person name="Campos-Telles M.P."/>
            <person name="Grau M."/>
            <person name="Mikheyev A.S."/>
        </authorList>
    </citation>
    <scope>NUCLEOTIDE SEQUENCE</scope>
    <source>
        <tissue evidence="1">Venom_gland</tissue>
    </source>
</reference>
<name>A0A2D4LXN5_9SAUR</name>
<accession>A0A2D4LXN5</accession>
<organism evidence="1">
    <name type="scientific">Micrurus spixii</name>
    <name type="common">Amazon coral snake</name>
    <dbReference type="NCBI Taxonomy" id="129469"/>
    <lineage>
        <taxon>Eukaryota</taxon>
        <taxon>Metazoa</taxon>
        <taxon>Chordata</taxon>
        <taxon>Craniata</taxon>
        <taxon>Vertebrata</taxon>
        <taxon>Euteleostomi</taxon>
        <taxon>Lepidosauria</taxon>
        <taxon>Squamata</taxon>
        <taxon>Bifurcata</taxon>
        <taxon>Unidentata</taxon>
        <taxon>Episquamata</taxon>
        <taxon>Toxicofera</taxon>
        <taxon>Serpentes</taxon>
        <taxon>Colubroidea</taxon>
        <taxon>Elapidae</taxon>
        <taxon>Elapinae</taxon>
        <taxon>Micrurus</taxon>
    </lineage>
</organism>
<proteinExistence type="predicted"/>
<sequence>MRILSTQGNCYCDGLEQNIRAWWMHAPLGASSILPILIPRTCRGCLAVSAEEKHLAVSPKGKGGETMPLFTTYGLQFPEFLSQHASGILGVEVHNPLLP</sequence>
<dbReference type="AlphaFoldDB" id="A0A2D4LXN5"/>
<dbReference type="EMBL" id="IACM01058396">
    <property type="protein sequence ID" value="LAB25850.1"/>
    <property type="molecule type" value="Transcribed_RNA"/>
</dbReference>
<protein>
    <submittedName>
        <fullName evidence="1">Uncharacterized protein</fullName>
    </submittedName>
</protein>
<reference evidence="1" key="1">
    <citation type="submission" date="2017-07" db="EMBL/GenBank/DDBJ databases">
        <authorList>
            <person name="Mikheyev A."/>
            <person name="Grau M."/>
        </authorList>
    </citation>
    <scope>NUCLEOTIDE SEQUENCE</scope>
    <source>
        <tissue evidence="1">Venom_gland</tissue>
    </source>
</reference>